<gene>
    <name evidence="2" type="ORF">H735_10885</name>
</gene>
<dbReference type="Proteomes" id="UP000031586">
    <property type="component" value="Unassembled WGS sequence"/>
</dbReference>
<dbReference type="PROSITE" id="PS51257">
    <property type="entry name" value="PROKAR_LIPOPROTEIN"/>
    <property type="match status" value="1"/>
</dbReference>
<dbReference type="PATRIC" id="fig|1229493.5.peg.1269"/>
<reference evidence="2 3" key="1">
    <citation type="submission" date="2014-07" db="EMBL/GenBank/DDBJ databases">
        <title>Unique and conserved regions in Vibrio harveyi and related species in comparison with the shrimp pathogen Vibrio harveyi CAIM 1792.</title>
        <authorList>
            <person name="Espinoza-Valles I."/>
            <person name="Vora G."/>
            <person name="Leekitcharoenphon P."/>
            <person name="Ussery D."/>
            <person name="Hoj L."/>
            <person name="Gomez-Gil B."/>
        </authorList>
    </citation>
    <scope>NUCLEOTIDE SEQUENCE [LARGE SCALE GENOMIC DNA]</scope>
    <source>
        <strain evidence="3">CAIM 1854 / LMG 25443</strain>
    </source>
</reference>
<dbReference type="EMBL" id="JPRD01000015">
    <property type="protein sequence ID" value="KIF53416.1"/>
    <property type="molecule type" value="Genomic_DNA"/>
</dbReference>
<evidence type="ECO:0000313" key="2">
    <source>
        <dbReference type="EMBL" id="KIF53416.1"/>
    </source>
</evidence>
<dbReference type="InterPro" id="IPR019106">
    <property type="entry name" value="T4SS_TrbC"/>
</dbReference>
<keyword evidence="1" id="KW-0732">Signal</keyword>
<evidence type="ECO:0000256" key="1">
    <source>
        <dbReference type="SAM" id="SignalP"/>
    </source>
</evidence>
<protein>
    <recommendedName>
        <fullName evidence="4">Conjugal transfer protein</fullName>
    </recommendedName>
</protein>
<comment type="caution">
    <text evidence="2">The sequence shown here is derived from an EMBL/GenBank/DDBJ whole genome shotgun (WGS) entry which is preliminary data.</text>
</comment>
<dbReference type="RefSeq" id="WP_020194619.1">
    <property type="nucleotide sequence ID" value="NZ_BAOH01000005.1"/>
</dbReference>
<sequence>MYYFKGPFVSMLSLVVACGAIASDEPTQVEIEALKSTHKQFEGLMIDGQSAYDASKHYLEGISKEPTETPLNEKYPGSVVFTKEDAKMFREQDKVVKELVKKEEHQPEWTRDVSEYDALVQSIANSGRSKVEKRIAALYPDSKDKDLELVRGNSGKSDLLKDNEDLYYFITSGMDEQNIIDVLVQAKRVGATVVIRGMIPNTQSIIDTSKWFMTLFQKANMKVPPKIITDPRLFNAYNIKMAPAMVYIRGDVEVVAQGSASPEWIVEKGREESGYKDLGSISQTVEIVEEDILELLQRKYAEIDWKKQREIAVKNYFAKLTFPSLPVPKEDSDYELDPRIVFTKDVYAGTKLMARKGDVVNPLLGFDGVKHSLFIIDPRDDRQKSLIKDRLWKDNKGNPIVIVSHLDAEKQFEGISELQQELDSRIYMMQPAYIDRFKITSLPIRVDIIGGKGIWIHEYGVETLDQIHEKITGETK</sequence>
<dbReference type="AlphaFoldDB" id="A0A0C1ZJS1"/>
<feature type="signal peptide" evidence="1">
    <location>
        <begin position="1"/>
        <end position="22"/>
    </location>
</feature>
<evidence type="ECO:0000313" key="3">
    <source>
        <dbReference type="Proteomes" id="UP000031586"/>
    </source>
</evidence>
<evidence type="ECO:0008006" key="4">
    <source>
        <dbReference type="Google" id="ProtNLM"/>
    </source>
</evidence>
<organism evidence="2 3">
    <name type="scientific">Vibrio owensii CAIM 1854 = LMG 25443</name>
    <dbReference type="NCBI Taxonomy" id="1229493"/>
    <lineage>
        <taxon>Bacteria</taxon>
        <taxon>Pseudomonadati</taxon>
        <taxon>Pseudomonadota</taxon>
        <taxon>Gammaproteobacteria</taxon>
        <taxon>Vibrionales</taxon>
        <taxon>Vibrionaceae</taxon>
        <taxon>Vibrio</taxon>
    </lineage>
</organism>
<feature type="chain" id="PRO_5002157215" description="Conjugal transfer protein" evidence="1">
    <location>
        <begin position="23"/>
        <end position="476"/>
    </location>
</feature>
<accession>A0A0C1ZJS1</accession>
<name>A0A0C1ZJS1_9VIBR</name>
<dbReference type="Pfam" id="PF09673">
    <property type="entry name" value="TrbC_Ftype"/>
    <property type="match status" value="1"/>
</dbReference>
<proteinExistence type="predicted"/>